<gene>
    <name evidence="12" type="ORF">HG537_0G01670</name>
</gene>
<accession>A0A7H9HX87</accession>
<dbReference type="PROSITE" id="PS00039">
    <property type="entry name" value="DEAD_ATP_HELICASE"/>
    <property type="match status" value="1"/>
</dbReference>
<keyword evidence="3 7" id="KW-0378">Hydrolase</keyword>
<feature type="compositionally biased region" description="Basic and acidic residues" evidence="8">
    <location>
        <begin position="45"/>
        <end position="59"/>
    </location>
</feature>
<evidence type="ECO:0000256" key="6">
    <source>
        <dbReference type="PROSITE-ProRule" id="PRU00552"/>
    </source>
</evidence>
<dbReference type="InterPro" id="IPR014014">
    <property type="entry name" value="RNA_helicase_DEAD_Q_motif"/>
</dbReference>
<evidence type="ECO:0000259" key="9">
    <source>
        <dbReference type="PROSITE" id="PS51192"/>
    </source>
</evidence>
<comment type="similarity">
    <text evidence="7">Belongs to the DEAD box helicase family.</text>
</comment>
<keyword evidence="5 7" id="KW-0067">ATP-binding</keyword>
<dbReference type="Pfam" id="PF00271">
    <property type="entry name" value="Helicase_C"/>
    <property type="match status" value="1"/>
</dbReference>
<proteinExistence type="inferred from homology"/>
<dbReference type="OrthoDB" id="196131at2759"/>
<dbReference type="InterPro" id="IPR014001">
    <property type="entry name" value="Helicase_ATP-bd"/>
</dbReference>
<evidence type="ECO:0000256" key="5">
    <source>
        <dbReference type="ARBA" id="ARBA00022840"/>
    </source>
</evidence>
<evidence type="ECO:0000256" key="1">
    <source>
        <dbReference type="ARBA" id="ARBA00012552"/>
    </source>
</evidence>
<evidence type="ECO:0000313" key="12">
    <source>
        <dbReference type="EMBL" id="QLQ81913.1"/>
    </source>
</evidence>
<keyword evidence="4 7" id="KW-0347">Helicase</keyword>
<dbReference type="PROSITE" id="PS51194">
    <property type="entry name" value="HELICASE_CTER"/>
    <property type="match status" value="1"/>
</dbReference>
<dbReference type="Pfam" id="PF00270">
    <property type="entry name" value="DEAD"/>
    <property type="match status" value="1"/>
</dbReference>
<dbReference type="InterPro" id="IPR027417">
    <property type="entry name" value="P-loop_NTPase"/>
</dbReference>
<feature type="region of interest" description="Disordered" evidence="8">
    <location>
        <begin position="39"/>
        <end position="64"/>
    </location>
</feature>
<dbReference type="Proteomes" id="UP000510647">
    <property type="component" value="Chromosome 7"/>
</dbReference>
<dbReference type="EC" id="3.6.4.13" evidence="1"/>
<feature type="domain" description="Helicase C-terminal" evidence="10">
    <location>
        <begin position="414"/>
        <end position="563"/>
    </location>
</feature>
<dbReference type="SUPFAM" id="SSF52540">
    <property type="entry name" value="P-loop containing nucleoside triphosphate hydrolases"/>
    <property type="match status" value="1"/>
</dbReference>
<dbReference type="AlphaFoldDB" id="A0A7H9HX87"/>
<dbReference type="PROSITE" id="PS51192">
    <property type="entry name" value="HELICASE_ATP_BIND_1"/>
    <property type="match status" value="1"/>
</dbReference>
<protein>
    <recommendedName>
        <fullName evidence="1">RNA helicase</fullName>
        <ecNumber evidence="1">3.6.4.13</ecNumber>
    </recommendedName>
</protein>
<keyword evidence="13" id="KW-1185">Reference proteome</keyword>
<evidence type="ECO:0000256" key="8">
    <source>
        <dbReference type="SAM" id="MobiDB-lite"/>
    </source>
</evidence>
<evidence type="ECO:0000256" key="3">
    <source>
        <dbReference type="ARBA" id="ARBA00022801"/>
    </source>
</evidence>
<evidence type="ECO:0000313" key="13">
    <source>
        <dbReference type="Proteomes" id="UP000510647"/>
    </source>
</evidence>
<dbReference type="SMART" id="SM00490">
    <property type="entry name" value="HELICc"/>
    <property type="match status" value="1"/>
</dbReference>
<dbReference type="SMART" id="SM00487">
    <property type="entry name" value="DEXDc"/>
    <property type="match status" value="1"/>
</dbReference>
<dbReference type="CDD" id="cd18787">
    <property type="entry name" value="SF2_C_DEAD"/>
    <property type="match status" value="1"/>
</dbReference>
<dbReference type="Gene3D" id="3.40.50.300">
    <property type="entry name" value="P-loop containing nucleotide triphosphate hydrolases"/>
    <property type="match status" value="2"/>
</dbReference>
<name>A0A7H9HX87_9SACH</name>
<dbReference type="EMBL" id="CP059273">
    <property type="protein sequence ID" value="QLQ81913.1"/>
    <property type="molecule type" value="Genomic_DNA"/>
</dbReference>
<organism evidence="12 13">
    <name type="scientific">Torulaspora globosa</name>
    <dbReference type="NCBI Taxonomy" id="48254"/>
    <lineage>
        <taxon>Eukaryota</taxon>
        <taxon>Fungi</taxon>
        <taxon>Dikarya</taxon>
        <taxon>Ascomycota</taxon>
        <taxon>Saccharomycotina</taxon>
        <taxon>Saccharomycetes</taxon>
        <taxon>Saccharomycetales</taxon>
        <taxon>Saccharomycetaceae</taxon>
        <taxon>Torulaspora</taxon>
    </lineage>
</organism>
<dbReference type="InterPro" id="IPR011545">
    <property type="entry name" value="DEAD/DEAH_box_helicase_dom"/>
</dbReference>
<dbReference type="PANTHER" id="PTHR47958">
    <property type="entry name" value="ATP-DEPENDENT RNA HELICASE DBP3"/>
    <property type="match status" value="1"/>
</dbReference>
<evidence type="ECO:0000256" key="2">
    <source>
        <dbReference type="ARBA" id="ARBA00022741"/>
    </source>
</evidence>
<dbReference type="InterPro" id="IPR000629">
    <property type="entry name" value="RNA-helicase_DEAD-box_CS"/>
</dbReference>
<dbReference type="GO" id="GO:0003676">
    <property type="term" value="F:nucleic acid binding"/>
    <property type="evidence" value="ECO:0007669"/>
    <property type="project" value="InterPro"/>
</dbReference>
<keyword evidence="2 7" id="KW-0547">Nucleotide-binding</keyword>
<dbReference type="GO" id="GO:0003724">
    <property type="term" value="F:RNA helicase activity"/>
    <property type="evidence" value="ECO:0007669"/>
    <property type="project" value="UniProtKB-EC"/>
</dbReference>
<dbReference type="PROSITE" id="PS51195">
    <property type="entry name" value="Q_MOTIF"/>
    <property type="match status" value="1"/>
</dbReference>
<evidence type="ECO:0000259" key="11">
    <source>
        <dbReference type="PROSITE" id="PS51195"/>
    </source>
</evidence>
<evidence type="ECO:0000256" key="4">
    <source>
        <dbReference type="ARBA" id="ARBA00022806"/>
    </source>
</evidence>
<feature type="domain" description="Helicase ATP-binding" evidence="9">
    <location>
        <begin position="194"/>
        <end position="386"/>
    </location>
</feature>
<reference evidence="12 13" key="1">
    <citation type="submission" date="2020-06" db="EMBL/GenBank/DDBJ databases">
        <title>The yeast mating-type switching endonuclease HO is a domesticated member of an unorthodox homing genetic element family.</title>
        <authorList>
            <person name="Coughlan A.Y."/>
            <person name="Lombardi L."/>
            <person name="Braun-Galleani S."/>
            <person name="Martos A.R."/>
            <person name="Galeote V."/>
            <person name="Bigey F."/>
            <person name="Dequin S."/>
            <person name="Byrne K.P."/>
            <person name="Wolfe K.H."/>
        </authorList>
    </citation>
    <scope>NUCLEOTIDE SEQUENCE [LARGE SCALE GENOMIC DNA]</scope>
    <source>
        <strain evidence="12 13">CBS2947</strain>
    </source>
</reference>
<evidence type="ECO:0000256" key="7">
    <source>
        <dbReference type="RuleBase" id="RU000492"/>
    </source>
</evidence>
<dbReference type="GO" id="GO:0016787">
    <property type="term" value="F:hydrolase activity"/>
    <property type="evidence" value="ECO:0007669"/>
    <property type="project" value="UniProtKB-KW"/>
</dbReference>
<evidence type="ECO:0000259" key="10">
    <source>
        <dbReference type="PROSITE" id="PS51194"/>
    </source>
</evidence>
<dbReference type="GO" id="GO:0005524">
    <property type="term" value="F:ATP binding"/>
    <property type="evidence" value="ECO:0007669"/>
    <property type="project" value="UniProtKB-KW"/>
</dbReference>
<dbReference type="InterPro" id="IPR001650">
    <property type="entry name" value="Helicase_C-like"/>
</dbReference>
<sequence>MGRPPSLNELLGSKSRIKKDGLVKPKFLSKSEREKLVEPLITVHDQQDSRSRPGKREVVELSEDEDRQDYVKPTVVKRTKFNFDWNEDSDTLAGYEPIVNQRLSSLLRNEQRKSALELTYMGKPWQEKTLEEMTDRDWRILKEDFEITTKGGSVENPLRNWHELGILGKELENILVKRLGYKEPTPIQRIAIPNICRKDKRDFLGIASTGSGKTLAFLIPIMTRMNNSQPRPIAVKTLEGPKAVILAPTRELAQQIQEEAKKMIDCWNLQHPQHAYQVVSIVGGHSLEEITFHLSKGIDILVATPGRLIDSLENHLFSAKQVETLVLDEADRMIDLGFEEQLTKILNILEASSEVTTRRQTVMFTATMSPSIERIANGYLHKPAYATVRGTEASVPQIRQIIYHILTDEQRFQKVKALLSEYSPPIIIFITYKKTADWLAQKFYQETSVKVTVLHGSKSQEQREHSLQLLRTGKVQVMIASNVAARGLDIPNVSLVINFQVPKQFEDYVHRIGRTGRAGSKGTAVSFLSDEENPEIVKAIWKYSRDNDPTNSNEFDYSLKTLYKLGQNEMNEIIL</sequence>
<feature type="domain" description="DEAD-box RNA helicase Q" evidence="11">
    <location>
        <begin position="159"/>
        <end position="189"/>
    </location>
</feature>
<feature type="short sequence motif" description="Q motif" evidence="6">
    <location>
        <begin position="159"/>
        <end position="189"/>
    </location>
</feature>